<organism evidence="2 3">
    <name type="scientific">Liparis tanakae</name>
    <name type="common">Tanaka's snailfish</name>
    <dbReference type="NCBI Taxonomy" id="230148"/>
    <lineage>
        <taxon>Eukaryota</taxon>
        <taxon>Metazoa</taxon>
        <taxon>Chordata</taxon>
        <taxon>Craniata</taxon>
        <taxon>Vertebrata</taxon>
        <taxon>Euteleostomi</taxon>
        <taxon>Actinopterygii</taxon>
        <taxon>Neopterygii</taxon>
        <taxon>Teleostei</taxon>
        <taxon>Neoteleostei</taxon>
        <taxon>Acanthomorphata</taxon>
        <taxon>Eupercaria</taxon>
        <taxon>Perciformes</taxon>
        <taxon>Cottioidei</taxon>
        <taxon>Cottales</taxon>
        <taxon>Liparidae</taxon>
        <taxon>Liparis</taxon>
    </lineage>
</organism>
<keyword evidence="3" id="KW-1185">Reference proteome</keyword>
<evidence type="ECO:0000313" key="2">
    <source>
        <dbReference type="EMBL" id="TNN43979.1"/>
    </source>
</evidence>
<feature type="compositionally biased region" description="Basic residues" evidence="1">
    <location>
        <begin position="189"/>
        <end position="205"/>
    </location>
</feature>
<sequence>MKQSRQRRHGTQEEQKRGVTPSPGTATVESDETEESDLRAMAGNEGRGEKSETQGAKSQRRLRGSARETKHLANCPRRKTEWAATAARPHSGAIPVNEARDARRLGHDIISQCCHQNSYTAMMSSAPLTCGGPASGTKDDLRGSRYYHALRRLDGFLRLQVLWQRHLSPHLGGLAHLQQTQRDGQGLKSPRRKGYTQRYHSCRRP</sequence>
<name>A0A4Z2FS39_9TELE</name>
<feature type="region of interest" description="Disordered" evidence="1">
    <location>
        <begin position="174"/>
        <end position="205"/>
    </location>
</feature>
<evidence type="ECO:0000313" key="3">
    <source>
        <dbReference type="Proteomes" id="UP000314294"/>
    </source>
</evidence>
<reference evidence="2 3" key="1">
    <citation type="submission" date="2019-03" db="EMBL/GenBank/DDBJ databases">
        <title>First draft genome of Liparis tanakae, snailfish: a comprehensive survey of snailfish specific genes.</title>
        <authorList>
            <person name="Kim W."/>
            <person name="Song I."/>
            <person name="Jeong J.-H."/>
            <person name="Kim D."/>
            <person name="Kim S."/>
            <person name="Ryu S."/>
            <person name="Song J.Y."/>
            <person name="Lee S.K."/>
        </authorList>
    </citation>
    <scope>NUCLEOTIDE SEQUENCE [LARGE SCALE GENOMIC DNA]</scope>
    <source>
        <tissue evidence="2">Muscle</tissue>
    </source>
</reference>
<accession>A0A4Z2FS39</accession>
<proteinExistence type="predicted"/>
<comment type="caution">
    <text evidence="2">The sequence shown here is derived from an EMBL/GenBank/DDBJ whole genome shotgun (WGS) entry which is preliminary data.</text>
</comment>
<evidence type="ECO:0000256" key="1">
    <source>
        <dbReference type="SAM" id="MobiDB-lite"/>
    </source>
</evidence>
<dbReference type="Proteomes" id="UP000314294">
    <property type="component" value="Unassembled WGS sequence"/>
</dbReference>
<dbReference type="AlphaFoldDB" id="A0A4Z2FS39"/>
<gene>
    <name evidence="2" type="ORF">EYF80_045834</name>
</gene>
<dbReference type="EMBL" id="SRLO01000933">
    <property type="protein sequence ID" value="TNN43979.1"/>
    <property type="molecule type" value="Genomic_DNA"/>
</dbReference>
<feature type="region of interest" description="Disordered" evidence="1">
    <location>
        <begin position="1"/>
        <end position="88"/>
    </location>
</feature>
<protein>
    <submittedName>
        <fullName evidence="2">Uncharacterized protein</fullName>
    </submittedName>
</protein>